<name>A0AAP3GBU1_BRELA</name>
<evidence type="ECO:0000313" key="3">
    <source>
        <dbReference type="EMBL" id="PPB02915.1"/>
    </source>
</evidence>
<organism evidence="2 5">
    <name type="scientific">Brevibacillus laterosporus</name>
    <name type="common">Bacillus laterosporus</name>
    <dbReference type="NCBI Taxonomy" id="1465"/>
    <lineage>
        <taxon>Bacteria</taxon>
        <taxon>Bacillati</taxon>
        <taxon>Bacillota</taxon>
        <taxon>Bacilli</taxon>
        <taxon>Bacillales</taxon>
        <taxon>Paenibacillaceae</taxon>
        <taxon>Brevibacillus</taxon>
    </lineage>
</organism>
<keyword evidence="1" id="KW-1133">Transmembrane helix</keyword>
<evidence type="ECO:0000313" key="2">
    <source>
        <dbReference type="EMBL" id="MCZ0807540.1"/>
    </source>
</evidence>
<dbReference type="AlphaFoldDB" id="A0AAP3GBU1"/>
<evidence type="ECO:0000313" key="4">
    <source>
        <dbReference type="Proteomes" id="UP000239759"/>
    </source>
</evidence>
<keyword evidence="1" id="KW-0472">Membrane</keyword>
<feature type="transmembrane region" description="Helical" evidence="1">
    <location>
        <begin position="84"/>
        <end position="103"/>
    </location>
</feature>
<keyword evidence="1" id="KW-0812">Transmembrane</keyword>
<feature type="transmembrane region" description="Helical" evidence="1">
    <location>
        <begin position="109"/>
        <end position="132"/>
    </location>
</feature>
<dbReference type="RefSeq" id="WP_104031780.1">
    <property type="nucleotide sequence ID" value="NZ_JANSGW010000013.1"/>
</dbReference>
<dbReference type="EMBL" id="PRKQ01000011">
    <property type="protein sequence ID" value="PPB02915.1"/>
    <property type="molecule type" value="Genomic_DNA"/>
</dbReference>
<sequence>MLLVRRVIAACLSAFIYAFLFTFINELFQGQSADPSRTMVLRFESIYSIVLLLFITFGLFSSFVFDWVVGLARVEKQSSYLSSLVVYAIGGLFVSLLMELIFFKKLELPFLSLLAFGVAPSLVFYHIDLILLKFMPILTKITQK</sequence>
<protein>
    <submittedName>
        <fullName evidence="2">Uncharacterized protein</fullName>
    </submittedName>
</protein>
<dbReference type="EMBL" id="JAPTNE010000013">
    <property type="protein sequence ID" value="MCZ0807540.1"/>
    <property type="molecule type" value="Genomic_DNA"/>
</dbReference>
<evidence type="ECO:0000313" key="5">
    <source>
        <dbReference type="Proteomes" id="UP001077662"/>
    </source>
</evidence>
<evidence type="ECO:0000256" key="1">
    <source>
        <dbReference type="SAM" id="Phobius"/>
    </source>
</evidence>
<proteinExistence type="predicted"/>
<dbReference type="Proteomes" id="UP001077662">
    <property type="component" value="Unassembled WGS sequence"/>
</dbReference>
<gene>
    <name evidence="3" type="ORF">C4A77_10680</name>
    <name evidence="2" type="ORF">O0554_11495</name>
</gene>
<dbReference type="Proteomes" id="UP000239759">
    <property type="component" value="Unassembled WGS sequence"/>
</dbReference>
<accession>A0AAP3GBU1</accession>
<comment type="caution">
    <text evidence="2">The sequence shown here is derived from an EMBL/GenBank/DDBJ whole genome shotgun (WGS) entry which is preliminary data.</text>
</comment>
<feature type="transmembrane region" description="Helical" evidence="1">
    <location>
        <begin position="45"/>
        <end position="72"/>
    </location>
</feature>
<reference evidence="2" key="2">
    <citation type="submission" date="2022-09" db="EMBL/GenBank/DDBJ databases">
        <title>Genome analysis and characterization of larvicidal activity of Brevibacillus strains.</title>
        <authorList>
            <person name="Patrusheva E.V."/>
            <person name="Izotova A.O."/>
            <person name="Toshchakov S.V."/>
            <person name="Sineoky S.P."/>
        </authorList>
    </citation>
    <scope>NUCLEOTIDE SEQUENCE</scope>
    <source>
        <strain evidence="2">VKPM_B-13247</strain>
    </source>
</reference>
<reference evidence="3 4" key="1">
    <citation type="submission" date="2018-02" db="EMBL/GenBank/DDBJ databases">
        <title>Comparative analysis of genomes of three Brevibacillus laterosporus strains producers of potent antimicrobials isolated from silage.</title>
        <authorList>
            <person name="Kojic M."/>
            <person name="Miljkovic M."/>
            <person name="Studholme D."/>
            <person name="Filipic B."/>
        </authorList>
    </citation>
    <scope>NUCLEOTIDE SEQUENCE [LARGE SCALE GENOMIC DNA]</scope>
    <source>
        <strain evidence="3 4">BGSP11</strain>
    </source>
</reference>
<feature type="transmembrane region" description="Helical" evidence="1">
    <location>
        <begin position="7"/>
        <end position="25"/>
    </location>
</feature>